<keyword evidence="7" id="KW-1185">Reference proteome</keyword>
<dbReference type="Proteomes" id="UP000321820">
    <property type="component" value="Chromosome"/>
</dbReference>
<reference evidence="6 7" key="1">
    <citation type="submission" date="2019-08" db="EMBL/GenBank/DDBJ databases">
        <title>Complete genome sequence of Terriglobus albidus strain ORNL.</title>
        <authorList>
            <person name="Podar M."/>
        </authorList>
    </citation>
    <scope>NUCLEOTIDE SEQUENCE [LARGE SCALE GENOMIC DNA]</scope>
    <source>
        <strain evidence="6 7">ORNL</strain>
    </source>
</reference>
<evidence type="ECO:0000256" key="4">
    <source>
        <dbReference type="ARBA" id="ARBA00023136"/>
    </source>
</evidence>
<evidence type="ECO:0000313" key="6">
    <source>
        <dbReference type="EMBL" id="QEE29610.1"/>
    </source>
</evidence>
<feature type="transmembrane region" description="Helical" evidence="5">
    <location>
        <begin position="42"/>
        <end position="63"/>
    </location>
</feature>
<comment type="subcellular location">
    <subcellularLocation>
        <location evidence="1">Membrane</location>
        <topology evidence="1">Multi-pass membrane protein</topology>
    </subcellularLocation>
</comment>
<dbReference type="GO" id="GO:0016020">
    <property type="term" value="C:membrane"/>
    <property type="evidence" value="ECO:0007669"/>
    <property type="project" value="UniProtKB-SubCell"/>
</dbReference>
<dbReference type="RefSeq" id="WP_147648802.1">
    <property type="nucleotide sequence ID" value="NZ_CP042806.1"/>
</dbReference>
<evidence type="ECO:0000256" key="5">
    <source>
        <dbReference type="SAM" id="Phobius"/>
    </source>
</evidence>
<dbReference type="EMBL" id="CP042806">
    <property type="protein sequence ID" value="QEE29610.1"/>
    <property type="molecule type" value="Genomic_DNA"/>
</dbReference>
<name>A0A5B9EFR3_9BACT</name>
<sequence>MAGRAIVYWVTTGLVTLVLGVSGGLAIIHLPPMMKALAHLGYPPYFSNILGIGKLLGLGIFLAPGLPRLKEWVYAGFTITVLSACYSHYCSGDGLLALEPLATFAALMLSYITRPLSRRFVATNAS</sequence>
<evidence type="ECO:0000313" key="7">
    <source>
        <dbReference type="Proteomes" id="UP000321820"/>
    </source>
</evidence>
<feature type="transmembrane region" description="Helical" evidence="5">
    <location>
        <begin position="7"/>
        <end position="30"/>
    </location>
</feature>
<gene>
    <name evidence="6" type="ORF">FTW19_17410</name>
</gene>
<evidence type="ECO:0000256" key="2">
    <source>
        <dbReference type="ARBA" id="ARBA00022692"/>
    </source>
</evidence>
<dbReference type="PIRSF" id="PIRSF030066">
    <property type="entry name" value="UCP030066"/>
    <property type="match status" value="1"/>
</dbReference>
<keyword evidence="2 5" id="KW-0812">Transmembrane</keyword>
<feature type="transmembrane region" description="Helical" evidence="5">
    <location>
        <begin position="95"/>
        <end position="112"/>
    </location>
</feature>
<organism evidence="6 7">
    <name type="scientific">Terriglobus albidus</name>
    <dbReference type="NCBI Taxonomy" id="1592106"/>
    <lineage>
        <taxon>Bacteria</taxon>
        <taxon>Pseudomonadati</taxon>
        <taxon>Acidobacteriota</taxon>
        <taxon>Terriglobia</taxon>
        <taxon>Terriglobales</taxon>
        <taxon>Acidobacteriaceae</taxon>
        <taxon>Terriglobus</taxon>
    </lineage>
</organism>
<dbReference type="InterPro" id="IPR032808">
    <property type="entry name" value="DoxX"/>
</dbReference>
<dbReference type="Pfam" id="PF13564">
    <property type="entry name" value="DoxX_2"/>
    <property type="match status" value="1"/>
</dbReference>
<evidence type="ECO:0000256" key="1">
    <source>
        <dbReference type="ARBA" id="ARBA00004141"/>
    </source>
</evidence>
<accession>A0A5B9EFR3</accession>
<keyword evidence="4 5" id="KW-0472">Membrane</keyword>
<proteinExistence type="predicted"/>
<dbReference type="InterPro" id="IPR016944">
    <property type="entry name" value="UCP030066"/>
</dbReference>
<dbReference type="KEGG" id="talb:FTW19_17410"/>
<evidence type="ECO:0000256" key="3">
    <source>
        <dbReference type="ARBA" id="ARBA00022989"/>
    </source>
</evidence>
<feature type="transmembrane region" description="Helical" evidence="5">
    <location>
        <begin position="72"/>
        <end position="89"/>
    </location>
</feature>
<protein>
    <submittedName>
        <fullName evidence="6">DoxX family protein</fullName>
    </submittedName>
</protein>
<dbReference type="OrthoDB" id="7960583at2"/>
<dbReference type="AlphaFoldDB" id="A0A5B9EFR3"/>
<keyword evidence="3 5" id="KW-1133">Transmembrane helix</keyword>